<evidence type="ECO:0000256" key="1">
    <source>
        <dbReference type="SAM" id="Phobius"/>
    </source>
</evidence>
<proteinExistence type="predicted"/>
<evidence type="ECO:0000313" key="2">
    <source>
        <dbReference type="EMBL" id="KAJ8898836.1"/>
    </source>
</evidence>
<evidence type="ECO:0000313" key="3">
    <source>
        <dbReference type="Proteomes" id="UP001159364"/>
    </source>
</evidence>
<dbReference type="AlphaFoldDB" id="A0AAV8U8T6"/>
<feature type="transmembrane region" description="Helical" evidence="1">
    <location>
        <begin position="15"/>
        <end position="34"/>
    </location>
</feature>
<dbReference type="Proteomes" id="UP001159364">
    <property type="component" value="Linkage Group LG08"/>
</dbReference>
<sequence length="51" mass="5917">MGAIHWLSEPWPRRITTPLLLDLLLLCIYKLLAFKHCKGRRTKLALCEGQV</sequence>
<name>A0AAV8U8T6_9ROSI</name>
<organism evidence="2 3">
    <name type="scientific">Erythroxylum novogranatense</name>
    <dbReference type="NCBI Taxonomy" id="1862640"/>
    <lineage>
        <taxon>Eukaryota</taxon>
        <taxon>Viridiplantae</taxon>
        <taxon>Streptophyta</taxon>
        <taxon>Embryophyta</taxon>
        <taxon>Tracheophyta</taxon>
        <taxon>Spermatophyta</taxon>
        <taxon>Magnoliopsida</taxon>
        <taxon>eudicotyledons</taxon>
        <taxon>Gunneridae</taxon>
        <taxon>Pentapetalae</taxon>
        <taxon>rosids</taxon>
        <taxon>fabids</taxon>
        <taxon>Malpighiales</taxon>
        <taxon>Erythroxylaceae</taxon>
        <taxon>Erythroxylum</taxon>
    </lineage>
</organism>
<dbReference type="EMBL" id="JAIWQS010000008">
    <property type="protein sequence ID" value="KAJ8898836.1"/>
    <property type="molecule type" value="Genomic_DNA"/>
</dbReference>
<protein>
    <submittedName>
        <fullName evidence="2">Uncharacterized protein</fullName>
    </submittedName>
</protein>
<keyword evidence="1" id="KW-0472">Membrane</keyword>
<gene>
    <name evidence="2" type="ORF">K2173_008145</name>
</gene>
<keyword evidence="1" id="KW-0812">Transmembrane</keyword>
<keyword evidence="1" id="KW-1133">Transmembrane helix</keyword>
<accession>A0AAV8U8T6</accession>
<keyword evidence="3" id="KW-1185">Reference proteome</keyword>
<reference evidence="2 3" key="1">
    <citation type="submission" date="2021-09" db="EMBL/GenBank/DDBJ databases">
        <title>Genomic insights and catalytic innovation underlie evolution of tropane alkaloids biosynthesis.</title>
        <authorList>
            <person name="Wang Y.-J."/>
            <person name="Tian T."/>
            <person name="Huang J.-P."/>
            <person name="Huang S.-X."/>
        </authorList>
    </citation>
    <scope>NUCLEOTIDE SEQUENCE [LARGE SCALE GENOMIC DNA]</scope>
    <source>
        <strain evidence="2">KIB-2018</strain>
        <tissue evidence="2">Leaf</tissue>
    </source>
</reference>
<comment type="caution">
    <text evidence="2">The sequence shown here is derived from an EMBL/GenBank/DDBJ whole genome shotgun (WGS) entry which is preliminary data.</text>
</comment>